<feature type="domain" description="DUF6590" evidence="1">
    <location>
        <begin position="92"/>
        <end position="244"/>
    </location>
</feature>
<sequence>MANNPISWIWSPVHQNHYYVTFDAYNKPVYHWSEQSQANGNSLRRMDSVMSNTPIPQNIRDQEGFISGTPETGWYDQLDQSYVMRTGAGARGFFVVGRVFAMLYTENASETSEYDWNNDAYTVVRFGGVAYTTIRRFVVVEVRRGFVNACGIGTYSGRGTLKPGCGPKEHAIVYFSGTDPATCYIPGEYEGGMDKEPIQIDPANMALSLRRDSRIRFSKTYPIEMNVKIKDIGLVKPEYRSLLLQYWGEER</sequence>
<gene>
    <name evidence="2" type="ORF">T440DRAFT_492506</name>
</gene>
<dbReference type="PANTHER" id="PTHR35391">
    <property type="entry name" value="C2H2-TYPE DOMAIN-CONTAINING PROTEIN-RELATED"/>
    <property type="match status" value="1"/>
</dbReference>
<dbReference type="Pfam" id="PF20233">
    <property type="entry name" value="DUF6590"/>
    <property type="match status" value="1"/>
</dbReference>
<dbReference type="Proteomes" id="UP000799423">
    <property type="component" value="Unassembled WGS sequence"/>
</dbReference>
<dbReference type="OrthoDB" id="3559580at2759"/>
<protein>
    <recommendedName>
        <fullName evidence="1">DUF6590 domain-containing protein</fullName>
    </recommendedName>
</protein>
<dbReference type="PANTHER" id="PTHR35391:SF5">
    <property type="entry name" value="DUF6590 DOMAIN-CONTAINING PROTEIN"/>
    <property type="match status" value="1"/>
</dbReference>
<dbReference type="AlphaFoldDB" id="A0A6A7AXI5"/>
<organism evidence="2 3">
    <name type="scientific">Plenodomus tracheiphilus IPT5</name>
    <dbReference type="NCBI Taxonomy" id="1408161"/>
    <lineage>
        <taxon>Eukaryota</taxon>
        <taxon>Fungi</taxon>
        <taxon>Dikarya</taxon>
        <taxon>Ascomycota</taxon>
        <taxon>Pezizomycotina</taxon>
        <taxon>Dothideomycetes</taxon>
        <taxon>Pleosporomycetidae</taxon>
        <taxon>Pleosporales</taxon>
        <taxon>Pleosporineae</taxon>
        <taxon>Leptosphaeriaceae</taxon>
        <taxon>Plenodomus</taxon>
    </lineage>
</organism>
<evidence type="ECO:0000313" key="2">
    <source>
        <dbReference type="EMBL" id="KAF2846789.1"/>
    </source>
</evidence>
<evidence type="ECO:0000259" key="1">
    <source>
        <dbReference type="Pfam" id="PF20233"/>
    </source>
</evidence>
<keyword evidence="3" id="KW-1185">Reference proteome</keyword>
<evidence type="ECO:0000313" key="3">
    <source>
        <dbReference type="Proteomes" id="UP000799423"/>
    </source>
</evidence>
<dbReference type="InterPro" id="IPR046497">
    <property type="entry name" value="DUF6590"/>
</dbReference>
<reference evidence="2" key="1">
    <citation type="submission" date="2020-01" db="EMBL/GenBank/DDBJ databases">
        <authorList>
            <consortium name="DOE Joint Genome Institute"/>
            <person name="Haridas S."/>
            <person name="Albert R."/>
            <person name="Binder M."/>
            <person name="Bloem J."/>
            <person name="Labutti K."/>
            <person name="Salamov A."/>
            <person name="Andreopoulos B."/>
            <person name="Baker S.E."/>
            <person name="Barry K."/>
            <person name="Bills G."/>
            <person name="Bluhm B.H."/>
            <person name="Cannon C."/>
            <person name="Castanera R."/>
            <person name="Culley D.E."/>
            <person name="Daum C."/>
            <person name="Ezra D."/>
            <person name="Gonzalez J.B."/>
            <person name="Henrissat B."/>
            <person name="Kuo A."/>
            <person name="Liang C."/>
            <person name="Lipzen A."/>
            <person name="Lutzoni F."/>
            <person name="Magnuson J."/>
            <person name="Mondo S."/>
            <person name="Nolan M."/>
            <person name="Ohm R."/>
            <person name="Pangilinan J."/>
            <person name="Park H.-J."/>
            <person name="Ramirez L."/>
            <person name="Alfaro M."/>
            <person name="Sun H."/>
            <person name="Tritt A."/>
            <person name="Yoshinaga Y."/>
            <person name="Zwiers L.-H."/>
            <person name="Turgeon B.G."/>
            <person name="Goodwin S.B."/>
            <person name="Spatafora J.W."/>
            <person name="Crous P.W."/>
            <person name="Grigoriev I.V."/>
        </authorList>
    </citation>
    <scope>NUCLEOTIDE SEQUENCE</scope>
    <source>
        <strain evidence="2">IPT5</strain>
    </source>
</reference>
<accession>A0A6A7AXI5</accession>
<name>A0A6A7AXI5_9PLEO</name>
<dbReference type="EMBL" id="MU006332">
    <property type="protein sequence ID" value="KAF2846789.1"/>
    <property type="molecule type" value="Genomic_DNA"/>
</dbReference>
<proteinExistence type="predicted"/>